<evidence type="ECO:0000256" key="1">
    <source>
        <dbReference type="ARBA" id="ARBA00008635"/>
    </source>
</evidence>
<feature type="binding site" evidence="3">
    <location>
        <position position="137"/>
    </location>
    <ligand>
        <name>a divalent metal cation</name>
        <dbReference type="ChEBI" id="CHEBI:60240"/>
    </ligand>
</feature>
<protein>
    <submittedName>
        <fullName evidence="4">Uncharacterized damage-inducible protein DinB (Forms a four-helix bundle)</fullName>
    </submittedName>
</protein>
<evidence type="ECO:0000256" key="2">
    <source>
        <dbReference type="ARBA" id="ARBA00022723"/>
    </source>
</evidence>
<dbReference type="InterPro" id="IPR007837">
    <property type="entry name" value="DinB"/>
</dbReference>
<name>A0A1I6DHG5_9RHOB</name>
<evidence type="ECO:0000313" key="5">
    <source>
        <dbReference type="Proteomes" id="UP000199302"/>
    </source>
</evidence>
<organism evidence="4 5">
    <name type="scientific">Poseidonocella sedimentorum</name>
    <dbReference type="NCBI Taxonomy" id="871652"/>
    <lineage>
        <taxon>Bacteria</taxon>
        <taxon>Pseudomonadati</taxon>
        <taxon>Pseudomonadota</taxon>
        <taxon>Alphaproteobacteria</taxon>
        <taxon>Rhodobacterales</taxon>
        <taxon>Roseobacteraceae</taxon>
        <taxon>Poseidonocella</taxon>
    </lineage>
</organism>
<proteinExistence type="inferred from homology"/>
<gene>
    <name evidence="4" type="ORF">SAMN04515673_103254</name>
</gene>
<dbReference type="PANTHER" id="PTHR37302:SF1">
    <property type="entry name" value="PROTEIN DINB"/>
    <property type="match status" value="1"/>
</dbReference>
<dbReference type="AlphaFoldDB" id="A0A1I6DHG5"/>
<evidence type="ECO:0000256" key="3">
    <source>
        <dbReference type="PIRSR" id="PIRSR607837-1"/>
    </source>
</evidence>
<dbReference type="PANTHER" id="PTHR37302">
    <property type="entry name" value="SLR1116 PROTEIN"/>
    <property type="match status" value="1"/>
</dbReference>
<sequence>MITPDYCREMARYNAWQNDQLREAIYGLPVAEITRDRGAFFGSILGTANHLLWGDDMWMARFGAGPLPEIALAESPALTPTPAAWAGARRRLDMRIIAWADRLAALDLVGDVSFFSGVEQREMSLPVGLAITHFFNHQTHHRGQIHTMLTQAGAAGPVTDLIFRKR</sequence>
<dbReference type="GO" id="GO:0046872">
    <property type="term" value="F:metal ion binding"/>
    <property type="evidence" value="ECO:0007669"/>
    <property type="project" value="UniProtKB-KW"/>
</dbReference>
<feature type="binding site" evidence="3">
    <location>
        <position position="141"/>
    </location>
    <ligand>
        <name>a divalent metal cation</name>
        <dbReference type="ChEBI" id="CHEBI:60240"/>
    </ligand>
</feature>
<accession>A0A1I6DHG5</accession>
<dbReference type="STRING" id="871652.SAMN04515673_103254"/>
<dbReference type="RefSeq" id="WP_092078230.1">
    <property type="nucleotide sequence ID" value="NZ_FOYI01000003.1"/>
</dbReference>
<evidence type="ECO:0000313" key="4">
    <source>
        <dbReference type="EMBL" id="SFR04837.1"/>
    </source>
</evidence>
<dbReference type="EMBL" id="FOYI01000003">
    <property type="protein sequence ID" value="SFR04837.1"/>
    <property type="molecule type" value="Genomic_DNA"/>
</dbReference>
<keyword evidence="2 3" id="KW-0479">Metal-binding</keyword>
<dbReference type="Pfam" id="PF05163">
    <property type="entry name" value="DinB"/>
    <property type="match status" value="1"/>
</dbReference>
<keyword evidence="5" id="KW-1185">Reference proteome</keyword>
<dbReference type="SUPFAM" id="SSF109854">
    <property type="entry name" value="DinB/YfiT-like putative metalloenzymes"/>
    <property type="match status" value="1"/>
</dbReference>
<comment type="similarity">
    <text evidence="1">Belongs to the DinB family.</text>
</comment>
<dbReference type="Proteomes" id="UP000199302">
    <property type="component" value="Unassembled WGS sequence"/>
</dbReference>
<reference evidence="4 5" key="1">
    <citation type="submission" date="2016-10" db="EMBL/GenBank/DDBJ databases">
        <authorList>
            <person name="de Groot N.N."/>
        </authorList>
    </citation>
    <scope>NUCLEOTIDE SEQUENCE [LARGE SCALE GENOMIC DNA]</scope>
    <source>
        <strain evidence="5">KMM 9023,NRIC 0796,JCM 17311,KCTC 23692</strain>
    </source>
</reference>
<feature type="binding site" evidence="3">
    <location>
        <position position="50"/>
    </location>
    <ligand>
        <name>a divalent metal cation</name>
        <dbReference type="ChEBI" id="CHEBI:60240"/>
    </ligand>
</feature>
<dbReference type="OrthoDB" id="9807509at2"/>
<dbReference type="Gene3D" id="1.20.120.450">
    <property type="entry name" value="dinb family like domain"/>
    <property type="match status" value="1"/>
</dbReference>
<dbReference type="InterPro" id="IPR034660">
    <property type="entry name" value="DinB/YfiT-like"/>
</dbReference>